<dbReference type="PROSITE" id="PS00139">
    <property type="entry name" value="THIOL_PROTEASE_CYS"/>
    <property type="match status" value="1"/>
</dbReference>
<dbReference type="InterPro" id="IPR038765">
    <property type="entry name" value="Papain-like_cys_pep_sf"/>
</dbReference>
<dbReference type="EMBL" id="VULZ01000001">
    <property type="protein sequence ID" value="MSS13720.1"/>
    <property type="molecule type" value="Genomic_DNA"/>
</dbReference>
<dbReference type="GO" id="GO:0006508">
    <property type="term" value="P:proteolysis"/>
    <property type="evidence" value="ECO:0007669"/>
    <property type="project" value="InterPro"/>
</dbReference>
<name>A0A6L5X0D1_9FIRM</name>
<dbReference type="GO" id="GO:0008234">
    <property type="term" value="F:cysteine-type peptidase activity"/>
    <property type="evidence" value="ECO:0007669"/>
    <property type="project" value="InterPro"/>
</dbReference>
<protein>
    <submittedName>
        <fullName evidence="3">Peptidase C1</fullName>
    </submittedName>
</protein>
<dbReference type="CDD" id="cd02619">
    <property type="entry name" value="Peptidase_C1"/>
    <property type="match status" value="1"/>
</dbReference>
<proteinExistence type="inferred from homology"/>
<accession>A0A6L5X0D1</accession>
<dbReference type="SMART" id="SM00645">
    <property type="entry name" value="Pept_C1"/>
    <property type="match status" value="1"/>
</dbReference>
<dbReference type="SUPFAM" id="SSF54001">
    <property type="entry name" value="Cysteine proteinases"/>
    <property type="match status" value="1"/>
</dbReference>
<dbReference type="Proteomes" id="UP000481852">
    <property type="component" value="Unassembled WGS sequence"/>
</dbReference>
<dbReference type="AlphaFoldDB" id="A0A6L5X0D1"/>
<dbReference type="PANTHER" id="PTHR12411">
    <property type="entry name" value="CYSTEINE PROTEASE FAMILY C1-RELATED"/>
    <property type="match status" value="1"/>
</dbReference>
<dbReference type="InterPro" id="IPR040528">
    <property type="entry name" value="Lectin-like"/>
</dbReference>
<feature type="domain" description="Peptidase C1A papain C-terminal" evidence="2">
    <location>
        <begin position="93"/>
        <end position="317"/>
    </location>
</feature>
<reference evidence="3 4" key="1">
    <citation type="submission" date="2019-08" db="EMBL/GenBank/DDBJ databases">
        <title>In-depth cultivation of the pig gut microbiome towards novel bacterial diversity and tailored functional studies.</title>
        <authorList>
            <person name="Wylensek D."/>
            <person name="Hitch T.C.A."/>
            <person name="Clavel T."/>
        </authorList>
    </citation>
    <scope>NUCLEOTIDE SEQUENCE [LARGE SCALE GENOMIC DNA]</scope>
    <source>
        <strain evidence="3 4">Oil+RF-744-WCA-WT-11</strain>
    </source>
</reference>
<comment type="similarity">
    <text evidence="1">Belongs to the peptidase C1 family.</text>
</comment>
<sequence>MRRPGQAAVGGIPTVFLAAVLAVSFVSAEQQTIADHVCSSSLGAEEQTGGLSENLDFLKPDTLLYGRPGADFGKGSTAAFAADFSQAKADSPLPKTFSWADYGKKPTVRDQGSLGTCWALTAAEAVESALLPQTHLVLSADHISLQNGFDIEQDEGGDYSMIMSYMADFKGPVTEEEDPYGDGRSPQGLKAAVHVGEMRLLEGMSADRIRHMIYRFGAVQTSLSMDRTRTDRSRSFYYNEETCSYYDPVTEPLNHDVLVLGWDDTYSKNNFRKQPAHDGAWICQNSWGAGFGRNGIFYVSYEDANVFRKGGIAYTDVRAAGDAARVLETDSLGWQARQGYGNDSAWFAGVFETESPQVLEAAGLYAVGPATAWRMVLVENFSGTDSLSEAASGKSGIPLGCGWIESPGFYTLRLSQPLSLPAGERFAVIVFVDTPGTGRPVAVETRKDRYTDTVSLDGRESYISEDGTSWERTQTAYRTNVCLKLYTSDAGQS</sequence>
<dbReference type="Pfam" id="PF00112">
    <property type="entry name" value="Peptidase_C1"/>
    <property type="match status" value="1"/>
</dbReference>
<evidence type="ECO:0000313" key="3">
    <source>
        <dbReference type="EMBL" id="MSS13720.1"/>
    </source>
</evidence>
<dbReference type="Pfam" id="PF18560">
    <property type="entry name" value="Lectin_like"/>
    <property type="match status" value="1"/>
</dbReference>
<comment type="caution">
    <text evidence="3">The sequence shown here is derived from an EMBL/GenBank/DDBJ whole genome shotgun (WGS) entry which is preliminary data.</text>
</comment>
<dbReference type="InterPro" id="IPR013128">
    <property type="entry name" value="Peptidase_C1A"/>
</dbReference>
<evidence type="ECO:0000313" key="4">
    <source>
        <dbReference type="Proteomes" id="UP000481852"/>
    </source>
</evidence>
<evidence type="ECO:0000259" key="2">
    <source>
        <dbReference type="SMART" id="SM00645"/>
    </source>
</evidence>
<dbReference type="InterPro" id="IPR000169">
    <property type="entry name" value="Pept_cys_AS"/>
</dbReference>
<dbReference type="InterPro" id="IPR000668">
    <property type="entry name" value="Peptidase_C1A_C"/>
</dbReference>
<organism evidence="3 4">
    <name type="scientific">Porcincola intestinalis</name>
    <dbReference type="NCBI Taxonomy" id="2606632"/>
    <lineage>
        <taxon>Bacteria</taxon>
        <taxon>Bacillati</taxon>
        <taxon>Bacillota</taxon>
        <taxon>Clostridia</taxon>
        <taxon>Lachnospirales</taxon>
        <taxon>Lachnospiraceae</taxon>
        <taxon>Porcincola</taxon>
    </lineage>
</organism>
<gene>
    <name evidence="3" type="ORF">FYJ35_01440</name>
</gene>
<keyword evidence="4" id="KW-1185">Reference proteome</keyword>
<dbReference type="Gene3D" id="3.90.70.10">
    <property type="entry name" value="Cysteine proteinases"/>
    <property type="match status" value="1"/>
</dbReference>
<evidence type="ECO:0000256" key="1">
    <source>
        <dbReference type="ARBA" id="ARBA00008455"/>
    </source>
</evidence>